<keyword evidence="3" id="KW-0805">Transcription regulation</keyword>
<name>A0A1Y3ERG8_9BILA</name>
<comment type="caution">
    <text evidence="5">The sequence shown here is derived from an EMBL/GenBank/DDBJ whole genome shotgun (WGS) entry which is preliminary data.</text>
</comment>
<evidence type="ECO:0000256" key="4">
    <source>
        <dbReference type="ARBA" id="ARBA00023163"/>
    </source>
</evidence>
<evidence type="ECO:0000313" key="5">
    <source>
        <dbReference type="EMBL" id="OUC46139.1"/>
    </source>
</evidence>
<gene>
    <name evidence="5" type="ORF">D917_07969</name>
</gene>
<dbReference type="InterPro" id="IPR036322">
    <property type="entry name" value="WD40_repeat_dom_sf"/>
</dbReference>
<sequence>MNCESREKVAYGEQVFQFGNFERTFSSGFTMSVGEEEQQNTEHGFTIANKVHFINLSFKDFSMLDTDSTKGLYFFNSQRNERNSSVGIVFTCVRRSESVETSFTLAKDTLALALNFEEPRTEMENALLVEDKNVLKFYISTVGQGVPGHSLVRNVTRVVSRSRGRGNVPMVARNTRQRRHESKPVLSGDCRTNPYYGTSKCIRSRPFRPCVCRRHPYRTPATVLAIYQQLQQFEQLPSEMDNSNETVLAMSSAADDSMFGSGIRRMKESEEFRLDFRHLPAPLKVSFCPLARDREPLLLVISGPRFLVYKWNNRSARLAMEISCQDDKLTCGVWVIGTSPHCSTIVVGGKLGNLYMLRVDDKPSNLFHVRAHDNEICGLVELPEKVGAFLSASFDGSLKMFSARTGRCIRIFQPLLEVFEGITCTDLNLRQLWIAFGGELHSVNFVYAQFVDDEIPDSGTGTISLWPCERIRPPTYVGPYVSIKDMHQCKVKWIRWIGKFMASLSVDGRLQLWLPDVVHADPTSRSFVIDPKPIFHTNHIFSRYRFSHFAVNARKMLLAASSLTNEIRIWSLYGLMDDGRFKLVWRKQMDKEITDIQLNSWGDYLVVCTKPMSFIGWKITTIDAEGNSV</sequence>
<keyword evidence="2" id="KW-0677">Repeat</keyword>
<evidence type="ECO:0000256" key="1">
    <source>
        <dbReference type="ARBA" id="ARBA00022574"/>
    </source>
</evidence>
<evidence type="ECO:0000313" key="6">
    <source>
        <dbReference type="Proteomes" id="UP000243006"/>
    </source>
</evidence>
<dbReference type="InterPro" id="IPR051243">
    <property type="entry name" value="PcG_WD-repeat"/>
</dbReference>
<dbReference type="AlphaFoldDB" id="A0A1Y3ERG8"/>
<dbReference type="Gene3D" id="2.130.10.10">
    <property type="entry name" value="YVTN repeat-like/Quinoprotein amine dehydrogenase"/>
    <property type="match status" value="1"/>
</dbReference>
<keyword evidence="1" id="KW-0853">WD repeat</keyword>
<accession>A0A1Y3ERG8</accession>
<dbReference type="PANTHER" id="PTHR10253">
    <property type="entry name" value="POLYCOMB PROTEIN"/>
    <property type="match status" value="1"/>
</dbReference>
<evidence type="ECO:0000256" key="2">
    <source>
        <dbReference type="ARBA" id="ARBA00022737"/>
    </source>
</evidence>
<proteinExistence type="predicted"/>
<evidence type="ECO:0000256" key="3">
    <source>
        <dbReference type="ARBA" id="ARBA00023015"/>
    </source>
</evidence>
<protein>
    <submittedName>
        <fullName evidence="5">WD domain, G-beta repeat protein</fullName>
    </submittedName>
</protein>
<dbReference type="EMBL" id="LVZM01007622">
    <property type="protein sequence ID" value="OUC46139.1"/>
    <property type="molecule type" value="Genomic_DNA"/>
</dbReference>
<organism evidence="5 6">
    <name type="scientific">Trichinella nativa</name>
    <dbReference type="NCBI Taxonomy" id="6335"/>
    <lineage>
        <taxon>Eukaryota</taxon>
        <taxon>Metazoa</taxon>
        <taxon>Ecdysozoa</taxon>
        <taxon>Nematoda</taxon>
        <taxon>Enoplea</taxon>
        <taxon>Dorylaimia</taxon>
        <taxon>Trichinellida</taxon>
        <taxon>Trichinellidae</taxon>
        <taxon>Trichinella</taxon>
    </lineage>
</organism>
<reference evidence="5 6" key="1">
    <citation type="submission" date="2015-04" db="EMBL/GenBank/DDBJ databases">
        <title>Draft genome of the roundworm Trichinella nativa.</title>
        <authorList>
            <person name="Mitreva M."/>
        </authorList>
    </citation>
    <scope>NUCLEOTIDE SEQUENCE [LARGE SCALE GENOMIC DNA]</scope>
    <source>
        <strain evidence="5 6">ISS45</strain>
    </source>
</reference>
<dbReference type="InterPro" id="IPR015943">
    <property type="entry name" value="WD40/YVTN_repeat-like_dom_sf"/>
</dbReference>
<dbReference type="Proteomes" id="UP000243006">
    <property type="component" value="Unassembled WGS sequence"/>
</dbReference>
<dbReference type="SUPFAM" id="SSF50978">
    <property type="entry name" value="WD40 repeat-like"/>
    <property type="match status" value="1"/>
</dbReference>
<keyword evidence="4" id="KW-0804">Transcription</keyword>